<evidence type="ECO:0000256" key="1">
    <source>
        <dbReference type="SAM" id="SignalP"/>
    </source>
</evidence>
<sequence>MSGNRTKATVMALVAAAAAAAAAVTPPVHGTICSMVRTVASTRTMAMARISTVTRTAVTTGMSHRGIWTSTMI</sequence>
<dbReference type="EMBL" id="GGFL01011980">
    <property type="protein sequence ID" value="MBW76158.1"/>
    <property type="molecule type" value="Transcribed_RNA"/>
</dbReference>
<name>A0A2M4DG72_ANODA</name>
<reference evidence="2" key="1">
    <citation type="submission" date="2018-01" db="EMBL/GenBank/DDBJ databases">
        <title>An insight into the sialome of Amazonian anophelines.</title>
        <authorList>
            <person name="Ribeiro J.M."/>
            <person name="Scarpassa V."/>
            <person name="Calvo E."/>
        </authorList>
    </citation>
    <scope>NUCLEOTIDE SEQUENCE</scope>
</reference>
<accession>A0A2M4DG72</accession>
<proteinExistence type="predicted"/>
<organism evidence="2">
    <name type="scientific">Anopheles darlingi</name>
    <name type="common">Mosquito</name>
    <dbReference type="NCBI Taxonomy" id="43151"/>
    <lineage>
        <taxon>Eukaryota</taxon>
        <taxon>Metazoa</taxon>
        <taxon>Ecdysozoa</taxon>
        <taxon>Arthropoda</taxon>
        <taxon>Hexapoda</taxon>
        <taxon>Insecta</taxon>
        <taxon>Pterygota</taxon>
        <taxon>Neoptera</taxon>
        <taxon>Endopterygota</taxon>
        <taxon>Diptera</taxon>
        <taxon>Nematocera</taxon>
        <taxon>Culicoidea</taxon>
        <taxon>Culicidae</taxon>
        <taxon>Anophelinae</taxon>
        <taxon>Anopheles</taxon>
    </lineage>
</organism>
<dbReference type="AlphaFoldDB" id="A0A2M4DG72"/>
<feature type="chain" id="PRO_5014915195" evidence="1">
    <location>
        <begin position="24"/>
        <end position="73"/>
    </location>
</feature>
<protein>
    <submittedName>
        <fullName evidence="2">Putative secreted protein</fullName>
    </submittedName>
</protein>
<keyword evidence="1" id="KW-0732">Signal</keyword>
<evidence type="ECO:0000313" key="2">
    <source>
        <dbReference type="EMBL" id="MBW76158.1"/>
    </source>
</evidence>
<feature type="signal peptide" evidence="1">
    <location>
        <begin position="1"/>
        <end position="23"/>
    </location>
</feature>